<evidence type="ECO:0000259" key="1">
    <source>
        <dbReference type="Pfam" id="PF01636"/>
    </source>
</evidence>
<gene>
    <name evidence="2" type="ORF">Aco03nite_084190</name>
</gene>
<sequence length="250" mass="27637">MSYEEIPLTGGNVSAGVVRIGDTVRRPAGFWTPAVHALLDHLWSAGFRGAPRPLGFDAAGREVLTFIPGTVPWPDPLDSLVPVGRLIRDLHDACASFVPPPDARWNALIPADRDEQIVHHDLAPWNLVAGSGMAFIDWDGAAPGSRLWDLAYAVHGFVPMSPNPELRRDDAGERLRELIDAYGLDETDRRALAPMLATRTRAMHDFLRDQAALGTEPWTTHWRTGHGDAWRADADYTERNTDLWTKALLA</sequence>
<protein>
    <submittedName>
        <fullName evidence="2">Phosphotransferase</fullName>
    </submittedName>
</protein>
<accession>A0ABQ3XNP1</accession>
<proteinExistence type="predicted"/>
<evidence type="ECO:0000313" key="3">
    <source>
        <dbReference type="Proteomes" id="UP000612282"/>
    </source>
</evidence>
<dbReference type="EMBL" id="BOMG01000103">
    <property type="protein sequence ID" value="GID60015.1"/>
    <property type="molecule type" value="Genomic_DNA"/>
</dbReference>
<feature type="domain" description="Aminoglycoside phosphotransferase" evidence="1">
    <location>
        <begin position="103"/>
        <end position="187"/>
    </location>
</feature>
<dbReference type="Pfam" id="PF01636">
    <property type="entry name" value="APH"/>
    <property type="match status" value="1"/>
</dbReference>
<dbReference type="SUPFAM" id="SSF56112">
    <property type="entry name" value="Protein kinase-like (PK-like)"/>
    <property type="match status" value="1"/>
</dbReference>
<dbReference type="Gene3D" id="3.90.1200.10">
    <property type="match status" value="1"/>
</dbReference>
<dbReference type="InterPro" id="IPR002575">
    <property type="entry name" value="Aminoglycoside_PTrfase"/>
</dbReference>
<reference evidence="2 3" key="1">
    <citation type="submission" date="2021-01" db="EMBL/GenBank/DDBJ databases">
        <title>Whole genome shotgun sequence of Actinoplanes couchii NBRC 106145.</title>
        <authorList>
            <person name="Komaki H."/>
            <person name="Tamura T."/>
        </authorList>
    </citation>
    <scope>NUCLEOTIDE SEQUENCE [LARGE SCALE GENOMIC DNA]</scope>
    <source>
        <strain evidence="2 3">NBRC 106145</strain>
    </source>
</reference>
<dbReference type="InterPro" id="IPR011009">
    <property type="entry name" value="Kinase-like_dom_sf"/>
</dbReference>
<name>A0ABQ3XNP1_9ACTN</name>
<comment type="caution">
    <text evidence="2">The sequence shown here is derived from an EMBL/GenBank/DDBJ whole genome shotgun (WGS) entry which is preliminary data.</text>
</comment>
<dbReference type="RefSeq" id="WP_203806619.1">
    <property type="nucleotide sequence ID" value="NZ_BAAAQE010000046.1"/>
</dbReference>
<keyword evidence="3" id="KW-1185">Reference proteome</keyword>
<dbReference type="Proteomes" id="UP000612282">
    <property type="component" value="Unassembled WGS sequence"/>
</dbReference>
<organism evidence="2 3">
    <name type="scientific">Actinoplanes couchii</name>
    <dbReference type="NCBI Taxonomy" id="403638"/>
    <lineage>
        <taxon>Bacteria</taxon>
        <taxon>Bacillati</taxon>
        <taxon>Actinomycetota</taxon>
        <taxon>Actinomycetes</taxon>
        <taxon>Micromonosporales</taxon>
        <taxon>Micromonosporaceae</taxon>
        <taxon>Actinoplanes</taxon>
    </lineage>
</organism>
<evidence type="ECO:0000313" key="2">
    <source>
        <dbReference type="EMBL" id="GID60015.1"/>
    </source>
</evidence>